<sequence length="310" mass="35428">MAAEHLRSTYSKEQIARYFDRLNLPEKERCFDVAVFIPKNALAYLARLQKHQLAEVPFENLTLHYSAHRQISIHPEELFKKVIGDNNGRGGYCMENNGLFGTLLHSLGFNVYSAGARIFDGGKWTGWSHMVNIVTVGGTKYHVDVGYGAEGPVVPMPLDRSGAVQQHINPATARLEYRNIPGTTDPDQRFWVYEYRRNDDCDWEIKYSFTELEFLPQDFAVMNYYTSTSQRTFFTRLIVGEKKILGENGDMVGNIILSGNNIKWRIRGVKEKEIELKSEAERLEALEKHFGIKFGAVERDGIRGLPSEIK</sequence>
<dbReference type="OrthoDB" id="10260017at2759"/>
<dbReference type="EMBL" id="JAPEUY010000007">
    <property type="protein sequence ID" value="KAJ4371500.1"/>
    <property type="molecule type" value="Genomic_DNA"/>
</dbReference>
<comment type="similarity">
    <text evidence="1 2">Belongs to the arylamine N-acetyltransferase family.</text>
</comment>
<reference evidence="3" key="1">
    <citation type="submission" date="2022-10" db="EMBL/GenBank/DDBJ databases">
        <title>Tapping the CABI collections for fungal endophytes: first genome assemblies for Collariella, Neodidymelliopsis, Ascochyta clinopodiicola, Didymella pomorum, Didymosphaeria variabile, Neocosmospora piperis and Neocucurbitaria cava.</title>
        <authorList>
            <person name="Hill R."/>
        </authorList>
    </citation>
    <scope>NUCLEOTIDE SEQUENCE</scope>
    <source>
        <strain evidence="3">IMI 356814</strain>
    </source>
</reference>
<keyword evidence="4" id="KW-1185">Reference proteome</keyword>
<dbReference type="InterPro" id="IPR001447">
    <property type="entry name" value="Arylamine_N-AcTrfase"/>
</dbReference>
<dbReference type="InterPro" id="IPR053710">
    <property type="entry name" value="Arylamine_NAT_domain_sf"/>
</dbReference>
<dbReference type="GO" id="GO:0016407">
    <property type="term" value="F:acetyltransferase activity"/>
    <property type="evidence" value="ECO:0007669"/>
    <property type="project" value="InterPro"/>
</dbReference>
<dbReference type="Gene3D" id="3.30.2140.20">
    <property type="match status" value="1"/>
</dbReference>
<dbReference type="PRINTS" id="PR01543">
    <property type="entry name" value="ANATRNSFRASE"/>
</dbReference>
<dbReference type="AlphaFoldDB" id="A0A9W8YCI2"/>
<evidence type="ECO:0000256" key="1">
    <source>
        <dbReference type="ARBA" id="ARBA00006547"/>
    </source>
</evidence>
<keyword evidence="2" id="KW-0012">Acyltransferase</keyword>
<dbReference type="InterPro" id="IPR038765">
    <property type="entry name" value="Papain-like_cys_pep_sf"/>
</dbReference>
<name>A0A9W8YCI2_9PLEO</name>
<dbReference type="PANTHER" id="PTHR11786">
    <property type="entry name" value="N-HYDROXYARYLAMINE O-ACETYLTRANSFERASE"/>
    <property type="match status" value="1"/>
</dbReference>
<evidence type="ECO:0000256" key="2">
    <source>
        <dbReference type="RuleBase" id="RU003452"/>
    </source>
</evidence>
<keyword evidence="2" id="KW-0808">Transferase</keyword>
<accession>A0A9W8YCI2</accession>
<dbReference type="PANTHER" id="PTHR11786:SF0">
    <property type="entry name" value="ARYLAMINE N-ACETYLTRANSFERASE 4-RELATED"/>
    <property type="match status" value="1"/>
</dbReference>
<evidence type="ECO:0000313" key="3">
    <source>
        <dbReference type="EMBL" id="KAJ4371500.1"/>
    </source>
</evidence>
<protein>
    <recommendedName>
        <fullName evidence="5">Arylamine N-acetyltransferase</fullName>
    </recommendedName>
</protein>
<dbReference type="SUPFAM" id="SSF54001">
    <property type="entry name" value="Cysteine proteinases"/>
    <property type="match status" value="1"/>
</dbReference>
<dbReference type="Proteomes" id="UP001140560">
    <property type="component" value="Unassembled WGS sequence"/>
</dbReference>
<proteinExistence type="inferred from homology"/>
<gene>
    <name evidence="3" type="ORF">N0V83_004718</name>
</gene>
<organism evidence="3 4">
    <name type="scientific">Neocucurbitaria cava</name>
    <dbReference type="NCBI Taxonomy" id="798079"/>
    <lineage>
        <taxon>Eukaryota</taxon>
        <taxon>Fungi</taxon>
        <taxon>Dikarya</taxon>
        <taxon>Ascomycota</taxon>
        <taxon>Pezizomycotina</taxon>
        <taxon>Dothideomycetes</taxon>
        <taxon>Pleosporomycetidae</taxon>
        <taxon>Pleosporales</taxon>
        <taxon>Pleosporineae</taxon>
        <taxon>Cucurbitariaceae</taxon>
        <taxon>Neocucurbitaria</taxon>
    </lineage>
</organism>
<comment type="caution">
    <text evidence="3">The sequence shown here is derived from an EMBL/GenBank/DDBJ whole genome shotgun (WGS) entry which is preliminary data.</text>
</comment>
<evidence type="ECO:0000313" key="4">
    <source>
        <dbReference type="Proteomes" id="UP001140560"/>
    </source>
</evidence>
<dbReference type="Pfam" id="PF00797">
    <property type="entry name" value="Acetyltransf_2"/>
    <property type="match status" value="1"/>
</dbReference>
<evidence type="ECO:0008006" key="5">
    <source>
        <dbReference type="Google" id="ProtNLM"/>
    </source>
</evidence>